<proteinExistence type="predicted"/>
<name>I3UME0_9CAUD</name>
<reference evidence="1 2" key="1">
    <citation type="journal article" date="2013" name="Extremophiles">
        <title>Genomic analysis of cold-active Colwelliaphage 9A and psychrophilic phage-host interactions.</title>
        <authorList>
            <person name="Colangelo-Lillis J.R."/>
            <person name="Deming J.W."/>
        </authorList>
    </citation>
    <scope>NUCLEOTIDE SEQUENCE [LARGE SCALE GENOMIC DNA]</scope>
    <source>
        <strain evidence="1">9A</strain>
    </source>
</reference>
<evidence type="ECO:0000313" key="2">
    <source>
        <dbReference type="Proteomes" id="UP000005266"/>
    </source>
</evidence>
<dbReference type="EMBL" id="HQ317390">
    <property type="protein sequence ID" value="AFK66655.1"/>
    <property type="molecule type" value="Genomic_DNA"/>
</dbReference>
<organism evidence="1 2">
    <name type="scientific">Colwellia phage 9A</name>
    <dbReference type="NCBI Taxonomy" id="765765"/>
    <lineage>
        <taxon>Viruses</taxon>
        <taxon>Duplodnaviria</taxon>
        <taxon>Heunggongvirae</taxon>
        <taxon>Uroviricota</taxon>
        <taxon>Caudoviricetes</taxon>
        <taxon>Franklinbayvirus</taxon>
        <taxon>Franklinbayvirus fv9A</taxon>
    </lineage>
</organism>
<dbReference type="RefSeq" id="YP_006489245.1">
    <property type="nucleotide sequence ID" value="NC_018088.1"/>
</dbReference>
<dbReference type="KEGG" id="vg:13165476"/>
<gene>
    <name evidence="1" type="ORF">COPG_00059</name>
</gene>
<evidence type="ECO:0000313" key="1">
    <source>
        <dbReference type="EMBL" id="AFK66655.1"/>
    </source>
</evidence>
<protein>
    <submittedName>
        <fullName evidence="1">Uncharacterized protein</fullName>
    </submittedName>
</protein>
<keyword evidence="2" id="KW-1185">Reference proteome</keyword>
<dbReference type="Proteomes" id="UP000005266">
    <property type="component" value="Segment"/>
</dbReference>
<sequence length="102" mass="12424">MDTVDTKGNRERFKHKIQEDKFNKISPLLERERKLDKTIIRDIEDLFWEFHFLRKCGQQIEPFDPVRIEAHLRLSGIEVSKWEYKLLMEMDLIYRATVMNRG</sequence>
<dbReference type="GeneID" id="13165476"/>
<accession>I3UME0</accession>